<gene>
    <name evidence="4" type="ORF">CPB84DRAFT_1790005</name>
</gene>
<keyword evidence="1" id="KW-0175">Coiled coil</keyword>
<dbReference type="GO" id="GO:0180022">
    <property type="term" value="C:RQC-trigger complex"/>
    <property type="evidence" value="ECO:0007669"/>
    <property type="project" value="InterPro"/>
</dbReference>
<evidence type="ECO:0000259" key="3">
    <source>
        <dbReference type="Pfam" id="PF06221"/>
    </source>
</evidence>
<comment type="caution">
    <text evidence="4">The sequence shown here is derived from an EMBL/GenBank/DDBJ whole genome shotgun (WGS) entry which is preliminary data.</text>
</comment>
<feature type="compositionally biased region" description="Basic residues" evidence="2">
    <location>
        <begin position="276"/>
        <end position="286"/>
    </location>
</feature>
<feature type="region of interest" description="Disordered" evidence="2">
    <location>
        <begin position="215"/>
        <end position="286"/>
    </location>
</feature>
<dbReference type="InterPro" id="IPR009349">
    <property type="entry name" value="TRIP4/RQT4_C2HC5_Znf"/>
</dbReference>
<dbReference type="AlphaFoldDB" id="A0A9P5NDA1"/>
<evidence type="ECO:0000313" key="4">
    <source>
        <dbReference type="EMBL" id="KAF8883481.1"/>
    </source>
</evidence>
<feature type="compositionally biased region" description="Polar residues" evidence="2">
    <location>
        <begin position="215"/>
        <end position="229"/>
    </location>
</feature>
<dbReference type="GO" id="GO:0008270">
    <property type="term" value="F:zinc ion binding"/>
    <property type="evidence" value="ECO:0007669"/>
    <property type="project" value="InterPro"/>
</dbReference>
<evidence type="ECO:0000313" key="5">
    <source>
        <dbReference type="Proteomes" id="UP000724874"/>
    </source>
</evidence>
<keyword evidence="5" id="KW-1185">Reference proteome</keyword>
<protein>
    <recommendedName>
        <fullName evidence="3">TRIP4/RQT4 C2HC5-type zinc finger domain-containing protein</fullName>
    </recommendedName>
</protein>
<feature type="region of interest" description="Disordered" evidence="2">
    <location>
        <begin position="42"/>
        <end position="76"/>
    </location>
</feature>
<proteinExistence type="predicted"/>
<feature type="domain" description="TRIP4/RQT4 C2HC5-type zinc finger" evidence="3">
    <location>
        <begin position="96"/>
        <end position="147"/>
    </location>
</feature>
<accession>A0A9P5NDA1</accession>
<sequence>MNPASSDLEYFQLTETLYLNNTFPLFKFSVMYRTAWSNQSSHLTSDRLKPKPRPNNVASPKSKGKGKQQQSPSPSKKALLIAVRAASGLDKDPKGGCFCLARTHKLSPYSPICGACGLILCSLNAPQYRCPSCDTVIMTEPVRTSLIGQLESELANTIAKEEEERDKAIEEAQKTAGAFPSLSALAQPTPAAATQPQTHKVLSLTSKKRVIVSSYTTTPVQSRPVSRTSPVPKPPQEPQYSKERPKPERPWENFFRRHDGTTQARRRRGGNEGTRRRQRTRRQRRI</sequence>
<feature type="compositionally biased region" description="Basic and acidic residues" evidence="2">
    <location>
        <begin position="240"/>
        <end position="260"/>
    </location>
</feature>
<dbReference type="GO" id="GO:0005634">
    <property type="term" value="C:nucleus"/>
    <property type="evidence" value="ECO:0007669"/>
    <property type="project" value="InterPro"/>
</dbReference>
<dbReference type="Proteomes" id="UP000724874">
    <property type="component" value="Unassembled WGS sequence"/>
</dbReference>
<dbReference type="GO" id="GO:0072344">
    <property type="term" value="P:rescue of stalled ribosome"/>
    <property type="evidence" value="ECO:0007669"/>
    <property type="project" value="InterPro"/>
</dbReference>
<evidence type="ECO:0000256" key="1">
    <source>
        <dbReference type="SAM" id="Coils"/>
    </source>
</evidence>
<organism evidence="4 5">
    <name type="scientific">Gymnopilus junonius</name>
    <name type="common">Spectacular rustgill mushroom</name>
    <name type="synonym">Gymnopilus spectabilis subsp. junonius</name>
    <dbReference type="NCBI Taxonomy" id="109634"/>
    <lineage>
        <taxon>Eukaryota</taxon>
        <taxon>Fungi</taxon>
        <taxon>Dikarya</taxon>
        <taxon>Basidiomycota</taxon>
        <taxon>Agaricomycotina</taxon>
        <taxon>Agaricomycetes</taxon>
        <taxon>Agaricomycetidae</taxon>
        <taxon>Agaricales</taxon>
        <taxon>Agaricineae</taxon>
        <taxon>Hymenogastraceae</taxon>
        <taxon>Gymnopilus</taxon>
    </lineage>
</organism>
<feature type="non-terminal residue" evidence="4">
    <location>
        <position position="286"/>
    </location>
</feature>
<dbReference type="OrthoDB" id="338816at2759"/>
<evidence type="ECO:0000256" key="2">
    <source>
        <dbReference type="SAM" id="MobiDB-lite"/>
    </source>
</evidence>
<feature type="coiled-coil region" evidence="1">
    <location>
        <begin position="147"/>
        <end position="178"/>
    </location>
</feature>
<dbReference type="EMBL" id="JADNYJ010000115">
    <property type="protein sequence ID" value="KAF8883481.1"/>
    <property type="molecule type" value="Genomic_DNA"/>
</dbReference>
<feature type="compositionally biased region" description="Low complexity" evidence="2">
    <location>
        <begin position="67"/>
        <end position="76"/>
    </location>
</feature>
<name>A0A9P5NDA1_GYMJU</name>
<dbReference type="Pfam" id="PF06221">
    <property type="entry name" value="zf-C2HC5"/>
    <property type="match status" value="1"/>
</dbReference>
<reference evidence="4" key="1">
    <citation type="submission" date="2020-11" db="EMBL/GenBank/DDBJ databases">
        <authorList>
            <consortium name="DOE Joint Genome Institute"/>
            <person name="Ahrendt S."/>
            <person name="Riley R."/>
            <person name="Andreopoulos W."/>
            <person name="LaButti K."/>
            <person name="Pangilinan J."/>
            <person name="Ruiz-duenas F.J."/>
            <person name="Barrasa J.M."/>
            <person name="Sanchez-Garcia M."/>
            <person name="Camarero S."/>
            <person name="Miyauchi S."/>
            <person name="Serrano A."/>
            <person name="Linde D."/>
            <person name="Babiker R."/>
            <person name="Drula E."/>
            <person name="Ayuso-Fernandez I."/>
            <person name="Pacheco R."/>
            <person name="Padilla G."/>
            <person name="Ferreira P."/>
            <person name="Barriuso J."/>
            <person name="Kellner H."/>
            <person name="Castanera R."/>
            <person name="Alfaro M."/>
            <person name="Ramirez L."/>
            <person name="Pisabarro A.G."/>
            <person name="Kuo A."/>
            <person name="Tritt A."/>
            <person name="Lipzen A."/>
            <person name="He G."/>
            <person name="Yan M."/>
            <person name="Ng V."/>
            <person name="Cullen D."/>
            <person name="Martin F."/>
            <person name="Rosso M.-N."/>
            <person name="Henrissat B."/>
            <person name="Hibbett D."/>
            <person name="Martinez A.T."/>
            <person name="Grigoriev I.V."/>
        </authorList>
    </citation>
    <scope>NUCLEOTIDE SEQUENCE</scope>
    <source>
        <strain evidence="4">AH 44721</strain>
    </source>
</reference>